<evidence type="ECO:0000313" key="1">
    <source>
        <dbReference type="EMBL" id="GAG44545.1"/>
    </source>
</evidence>
<reference evidence="1" key="1">
    <citation type="journal article" date="2014" name="Front. Microbiol.">
        <title>High frequency of phylogenetically diverse reductive dehalogenase-homologous genes in deep subseafloor sedimentary metagenomes.</title>
        <authorList>
            <person name="Kawai M."/>
            <person name="Futagami T."/>
            <person name="Toyoda A."/>
            <person name="Takaki Y."/>
            <person name="Nishi S."/>
            <person name="Hori S."/>
            <person name="Arai W."/>
            <person name="Tsubouchi T."/>
            <person name="Morono Y."/>
            <person name="Uchiyama I."/>
            <person name="Ito T."/>
            <person name="Fujiyama A."/>
            <person name="Inagaki F."/>
            <person name="Takami H."/>
        </authorList>
    </citation>
    <scope>NUCLEOTIDE SEQUENCE</scope>
    <source>
        <strain evidence="1">Expedition CK06-06</strain>
    </source>
</reference>
<gene>
    <name evidence="1" type="ORF">S01H1_81701</name>
</gene>
<accession>X0XMY5</accession>
<protein>
    <submittedName>
        <fullName evidence="1">Uncharacterized protein</fullName>
    </submittedName>
</protein>
<name>X0XMY5_9ZZZZ</name>
<feature type="non-terminal residue" evidence="1">
    <location>
        <position position="1"/>
    </location>
</feature>
<proteinExistence type="predicted"/>
<feature type="non-terminal residue" evidence="1">
    <location>
        <position position="205"/>
    </location>
</feature>
<organism evidence="1">
    <name type="scientific">marine sediment metagenome</name>
    <dbReference type="NCBI Taxonomy" id="412755"/>
    <lineage>
        <taxon>unclassified sequences</taxon>
        <taxon>metagenomes</taxon>
        <taxon>ecological metagenomes</taxon>
    </lineage>
</organism>
<dbReference type="AlphaFoldDB" id="X0XMY5"/>
<sequence>TGKIIYESRATTGGNSYMSEDFSNSDVEILAYTGGVGNTILRAGTLKCKNFTVTTTLNNVQMLNTTYNPSFIFSGDVDLEAGVNSTTYSAGGGTILLTGVAKNIRLAGLTVEKITINTGATYTFLEGFESGNFTANGEGTFDPTKSYDVDNPTGASTLHSTTPVTAYIYYDGLNTFSGTLDNVVLVENESGQTRHDIVIQKPNKV</sequence>
<dbReference type="EMBL" id="BARS01055320">
    <property type="protein sequence ID" value="GAG44545.1"/>
    <property type="molecule type" value="Genomic_DNA"/>
</dbReference>
<comment type="caution">
    <text evidence="1">The sequence shown here is derived from an EMBL/GenBank/DDBJ whole genome shotgun (WGS) entry which is preliminary data.</text>
</comment>